<accession>A0A1V6QA97</accession>
<dbReference type="InterPro" id="IPR056024">
    <property type="entry name" value="DUF7605"/>
</dbReference>
<dbReference type="Pfam" id="PF00350">
    <property type="entry name" value="Dynamin_N"/>
    <property type="match status" value="1"/>
</dbReference>
<keyword evidence="6" id="KW-1185">Reference proteome</keyword>
<dbReference type="PANTHER" id="PTHR36681">
    <property type="entry name" value="NUCLEAR GTPASE, GERMINAL CENTER-ASSOCIATED, TANDEM DUPLICATE 3"/>
    <property type="match status" value="1"/>
</dbReference>
<dbReference type="EMBL" id="MDYN01000008">
    <property type="protein sequence ID" value="OQD86148.1"/>
    <property type="molecule type" value="Genomic_DNA"/>
</dbReference>
<gene>
    <name evidence="5" type="ORF">PENANT_c008G00195</name>
</gene>
<organism evidence="5 6">
    <name type="scientific">Penicillium antarcticum</name>
    <dbReference type="NCBI Taxonomy" id="416450"/>
    <lineage>
        <taxon>Eukaryota</taxon>
        <taxon>Fungi</taxon>
        <taxon>Dikarya</taxon>
        <taxon>Ascomycota</taxon>
        <taxon>Pezizomycotina</taxon>
        <taxon>Eurotiomycetes</taxon>
        <taxon>Eurotiomycetidae</taxon>
        <taxon>Eurotiales</taxon>
        <taxon>Aspergillaceae</taxon>
        <taxon>Penicillium</taxon>
    </lineage>
</organism>
<feature type="coiled-coil region" evidence="1">
    <location>
        <begin position="843"/>
        <end position="886"/>
    </location>
</feature>
<evidence type="ECO:0000313" key="5">
    <source>
        <dbReference type="EMBL" id="OQD86148.1"/>
    </source>
</evidence>
<keyword evidence="1" id="KW-0175">Coiled coil</keyword>
<evidence type="ECO:0000256" key="2">
    <source>
        <dbReference type="SAM" id="MobiDB-lite"/>
    </source>
</evidence>
<dbReference type="AlphaFoldDB" id="A0A1V6QA97"/>
<sequence>MSDVGDMAEHAASMTVNAGSSDSQPELYRNSGVAEIHDETNHFTVRVPVSGQQEDVNLQSATPGAENGNQHPRPRQQPKVFTAQTGEPKPSRPISMISRPTSVVGYSWAFPLAGIPEIEYPALEFFSAGFQYGLTNGVQIAENSASILKQLLARQNAYKLKGDPTADPEAATELIKDLKKASEFKFSSAKTIAFLGNSGEGKSSSINSLLDIPNLAAAADLGKACTSIVTEYRQRRLGQTERFMIEVEYLSDASIRDHIQELVWSFRRMILPDVAANLAWASLNTAFGHKKKFDREFLLNQSEGAFERITNLLYQWTASIPWPEGGKNGKWTAFAKTTDECYEMTRLFTHQMMWSFTKIIRVYTDAPILRTGYVITDLPGLQDTNLARVKAAQEYLTKCDYVFIVVRIQRAITDQSVKSCLHAAITQNDIDIENAERELIGPTMFSTKGLDLAIEEAKQRKRYDQQRDLEEQKTSLYIAARNNHVKEGLQAAYAEQFKGNSLNVFCISNSLYKKRLEVQSGSSPMLVNSSGIHELRRFFYSMAAEARFHDAKHFLRVSLPGILSAISLRCMHETLPEAKRSSDSLDVADILGFESKILLTIDNAKKEFDGMFRELILEFFDQRHAVWNEAAVTRGLKWAHWPLVEHTQLCLNYGKGISSTTGQQVNWNSEIVWKMRTELEFQWDLLVEGIPKLFANLSALNMINLRDLKLKLACNRFPYPMVHSIDYRIEEIMGFVEKSQEDLKSEIDAIRAKTMETNEASYVMREMIPVYRSGIKHDGSSLFKANSKVGQEVIQSVLESETLFPNIAKVVTEAAAASSQLVFKELRDTFARVWCHIMSDVHYVLVKNEMDIQNEERMKLEEKQYLAQLQEKLKRLETKYKVVLDSVKHYMESD</sequence>
<protein>
    <recommendedName>
        <fullName evidence="7">GED domain-containing protein</fullName>
    </recommendedName>
</protein>
<feature type="compositionally biased region" description="Polar residues" evidence="2">
    <location>
        <begin position="50"/>
        <end position="70"/>
    </location>
</feature>
<evidence type="ECO:0000256" key="1">
    <source>
        <dbReference type="SAM" id="Coils"/>
    </source>
</evidence>
<comment type="caution">
    <text evidence="5">The sequence shown here is derived from an EMBL/GenBank/DDBJ whole genome shotgun (WGS) entry which is preliminary data.</text>
</comment>
<dbReference type="Pfam" id="PF24564">
    <property type="entry name" value="DUF7605"/>
    <property type="match status" value="1"/>
</dbReference>
<dbReference type="STRING" id="416450.A0A1V6QA97"/>
<evidence type="ECO:0008006" key="7">
    <source>
        <dbReference type="Google" id="ProtNLM"/>
    </source>
</evidence>
<name>A0A1V6QA97_9EURO</name>
<evidence type="ECO:0000259" key="3">
    <source>
        <dbReference type="Pfam" id="PF00350"/>
    </source>
</evidence>
<feature type="region of interest" description="Disordered" evidence="2">
    <location>
        <begin position="1"/>
        <end position="96"/>
    </location>
</feature>
<dbReference type="SUPFAM" id="SSF52540">
    <property type="entry name" value="P-loop containing nucleoside triphosphate hydrolases"/>
    <property type="match status" value="1"/>
</dbReference>
<dbReference type="PANTHER" id="PTHR36681:SF3">
    <property type="entry name" value="NUCLEAR GTPASE, GERMINAL CENTER-ASSOCIATED, TANDEM DUPLICATE 3"/>
    <property type="match status" value="1"/>
</dbReference>
<feature type="domain" description="DUF7605" evidence="4">
    <location>
        <begin position="622"/>
        <end position="781"/>
    </location>
</feature>
<evidence type="ECO:0000313" key="6">
    <source>
        <dbReference type="Proteomes" id="UP000191672"/>
    </source>
</evidence>
<dbReference type="InterPro" id="IPR027417">
    <property type="entry name" value="P-loop_NTPase"/>
</dbReference>
<reference evidence="6" key="1">
    <citation type="journal article" date="2017" name="Nat. Microbiol.">
        <title>Global analysis of biosynthetic gene clusters reveals vast potential of secondary metabolite production in Penicillium species.</title>
        <authorList>
            <person name="Nielsen J.C."/>
            <person name="Grijseels S."/>
            <person name="Prigent S."/>
            <person name="Ji B."/>
            <person name="Dainat J."/>
            <person name="Nielsen K.F."/>
            <person name="Frisvad J.C."/>
            <person name="Workman M."/>
            <person name="Nielsen J."/>
        </authorList>
    </citation>
    <scope>NUCLEOTIDE SEQUENCE [LARGE SCALE GENOMIC DNA]</scope>
    <source>
        <strain evidence="6">IBT 31811</strain>
    </source>
</reference>
<feature type="compositionally biased region" description="Polar residues" evidence="2">
    <location>
        <begin position="14"/>
        <end position="24"/>
    </location>
</feature>
<dbReference type="Gene3D" id="3.40.50.300">
    <property type="entry name" value="P-loop containing nucleotide triphosphate hydrolases"/>
    <property type="match status" value="1"/>
</dbReference>
<proteinExistence type="predicted"/>
<evidence type="ECO:0000259" key="4">
    <source>
        <dbReference type="Pfam" id="PF24564"/>
    </source>
</evidence>
<dbReference type="InterPro" id="IPR045063">
    <property type="entry name" value="Dynamin_N"/>
</dbReference>
<dbReference type="Proteomes" id="UP000191672">
    <property type="component" value="Unassembled WGS sequence"/>
</dbReference>
<feature type="domain" description="Dynamin N-terminal" evidence="3">
    <location>
        <begin position="192"/>
        <end position="418"/>
    </location>
</feature>